<evidence type="ECO:0000256" key="1">
    <source>
        <dbReference type="SAM" id="Phobius"/>
    </source>
</evidence>
<reference evidence="3" key="1">
    <citation type="journal article" date="2017" name="Nat. Commun.">
        <title>The North American bullfrog draft genome provides insight into hormonal regulation of long noncoding RNA.</title>
        <authorList>
            <person name="Hammond S.A."/>
            <person name="Warren R.L."/>
            <person name="Vandervalk B.P."/>
            <person name="Kucuk E."/>
            <person name="Khan H."/>
            <person name="Gibb E.A."/>
            <person name="Pandoh P."/>
            <person name="Kirk H."/>
            <person name="Zhao Y."/>
            <person name="Jones M."/>
            <person name="Mungall A.J."/>
            <person name="Coope R."/>
            <person name="Pleasance S."/>
            <person name="Moore R.A."/>
            <person name="Holt R.A."/>
            <person name="Round J.M."/>
            <person name="Ohora S."/>
            <person name="Walle B.V."/>
            <person name="Veldhoen N."/>
            <person name="Helbing C.C."/>
            <person name="Birol I."/>
        </authorList>
    </citation>
    <scope>NUCLEOTIDE SEQUENCE [LARGE SCALE GENOMIC DNA]</scope>
</reference>
<evidence type="ECO:0000313" key="3">
    <source>
        <dbReference type="Proteomes" id="UP000228934"/>
    </source>
</evidence>
<proteinExistence type="predicted"/>
<accession>A0A2G9R5N3</accession>
<gene>
    <name evidence="2" type="ORF">AB205_0188040</name>
</gene>
<keyword evidence="1" id="KW-1133">Transmembrane helix</keyword>
<keyword evidence="3" id="KW-1185">Reference proteome</keyword>
<organism evidence="2 3">
    <name type="scientific">Aquarana catesbeiana</name>
    <name type="common">American bullfrog</name>
    <name type="synonym">Rana catesbeiana</name>
    <dbReference type="NCBI Taxonomy" id="8400"/>
    <lineage>
        <taxon>Eukaryota</taxon>
        <taxon>Metazoa</taxon>
        <taxon>Chordata</taxon>
        <taxon>Craniata</taxon>
        <taxon>Vertebrata</taxon>
        <taxon>Euteleostomi</taxon>
        <taxon>Amphibia</taxon>
        <taxon>Batrachia</taxon>
        <taxon>Anura</taxon>
        <taxon>Neobatrachia</taxon>
        <taxon>Ranoidea</taxon>
        <taxon>Ranidae</taxon>
        <taxon>Aquarana</taxon>
    </lineage>
</organism>
<dbReference type="Proteomes" id="UP000228934">
    <property type="component" value="Unassembled WGS sequence"/>
</dbReference>
<sequence>MSHIAFNLSKLNFVSSCVVYVMVLYMVFFNLKKDTSTDKNKNVIHQRCWFVKKTFSNAHVNVHGVKCFILNNVWLLLSMLNTSFWSKLV</sequence>
<protein>
    <submittedName>
        <fullName evidence="2">Uncharacterized protein</fullName>
    </submittedName>
</protein>
<name>A0A2G9R5N3_AQUCT</name>
<dbReference type="AlphaFoldDB" id="A0A2G9R5N3"/>
<keyword evidence="1" id="KW-0812">Transmembrane</keyword>
<keyword evidence="1" id="KW-0472">Membrane</keyword>
<dbReference type="EMBL" id="KV966969">
    <property type="protein sequence ID" value="PIO23184.1"/>
    <property type="molecule type" value="Genomic_DNA"/>
</dbReference>
<evidence type="ECO:0000313" key="2">
    <source>
        <dbReference type="EMBL" id="PIO23184.1"/>
    </source>
</evidence>
<feature type="transmembrane region" description="Helical" evidence="1">
    <location>
        <begin position="12"/>
        <end position="31"/>
    </location>
</feature>